<dbReference type="GO" id="GO:0008800">
    <property type="term" value="F:beta-lactamase activity"/>
    <property type="evidence" value="ECO:0007669"/>
    <property type="project" value="UniProtKB-EC"/>
</dbReference>
<organism evidence="9 10">
    <name type="scientific">Paracoccus maritimus</name>
    <dbReference type="NCBI Taxonomy" id="2933292"/>
    <lineage>
        <taxon>Bacteria</taxon>
        <taxon>Pseudomonadati</taxon>
        <taxon>Pseudomonadota</taxon>
        <taxon>Alphaproteobacteria</taxon>
        <taxon>Rhodobacterales</taxon>
        <taxon>Paracoccaceae</taxon>
        <taxon>Paracoccus</taxon>
    </lineage>
</organism>
<reference evidence="9 10" key="1">
    <citation type="submission" date="2022-04" db="EMBL/GenBank/DDBJ databases">
        <title>Paracoccus sp. YLB-12 draft genome sequence.</title>
        <authorList>
            <person name="Yu L."/>
        </authorList>
    </citation>
    <scope>NUCLEOTIDE SEQUENCE [LARGE SCALE GENOMIC DNA]</scope>
    <source>
        <strain evidence="9 10">YLB-12</strain>
    </source>
</reference>
<dbReference type="Proteomes" id="UP001320702">
    <property type="component" value="Unassembled WGS sequence"/>
</dbReference>
<dbReference type="Pfam" id="PF13354">
    <property type="entry name" value="Beta-lactamase2"/>
    <property type="match status" value="1"/>
</dbReference>
<evidence type="ECO:0000256" key="1">
    <source>
        <dbReference type="ARBA" id="ARBA00001526"/>
    </source>
</evidence>
<sequence length="293" mass="31393">MRLTASSLSQMAAGFALGLSLAGASLAETPVETLAATVAQIESQFDSRVGIAIVDTGSDFTWSHRDDERFLMNSTVKVPICGAVLARADLGNLALSQKLPVQQSDLVEYAPVAERHVGGEMTIAELCLAAIDQSDNTAANLLIDHLGGPQAVTGYFRDLGDRVSRLDRYEPALNRFAPGDPRDTTTPAAFAESLRRMLLGDALSPVARDQLTEWMRHGGVTGKLLRRDAPAGWRILDKSGSGDHNRNIVAVINPDDAAPWIVTIFLSDMDADFATRDAALQRIGSDVVALIRG</sequence>
<dbReference type="Gene3D" id="3.40.710.10">
    <property type="entry name" value="DD-peptidase/beta-lactamase superfamily"/>
    <property type="match status" value="1"/>
</dbReference>
<name>A0ABT2KDN5_9RHOB</name>
<feature type="chain" id="PRO_5045213288" description="Beta-lactamase" evidence="7">
    <location>
        <begin position="28"/>
        <end position="293"/>
    </location>
</feature>
<evidence type="ECO:0000259" key="8">
    <source>
        <dbReference type="Pfam" id="PF13354"/>
    </source>
</evidence>
<dbReference type="PRINTS" id="PR00118">
    <property type="entry name" value="BLACTAMASEA"/>
</dbReference>
<comment type="caution">
    <text evidence="9">The sequence shown here is derived from an EMBL/GenBank/DDBJ whole genome shotgun (WGS) entry which is preliminary data.</text>
</comment>
<evidence type="ECO:0000256" key="7">
    <source>
        <dbReference type="SAM" id="SignalP"/>
    </source>
</evidence>
<evidence type="ECO:0000256" key="6">
    <source>
        <dbReference type="RuleBase" id="RU361140"/>
    </source>
</evidence>
<dbReference type="PANTHER" id="PTHR35333">
    <property type="entry name" value="BETA-LACTAMASE"/>
    <property type="match status" value="1"/>
</dbReference>
<dbReference type="PROSITE" id="PS00146">
    <property type="entry name" value="BETA_LACTAMASE_A"/>
    <property type="match status" value="1"/>
</dbReference>
<evidence type="ECO:0000313" key="10">
    <source>
        <dbReference type="Proteomes" id="UP001320702"/>
    </source>
</evidence>
<dbReference type="InterPro" id="IPR023650">
    <property type="entry name" value="Beta-lactam_class-A_AS"/>
</dbReference>
<feature type="domain" description="Beta-lactamase class A catalytic" evidence="8">
    <location>
        <begin position="50"/>
        <end position="265"/>
    </location>
</feature>
<evidence type="ECO:0000256" key="3">
    <source>
        <dbReference type="ARBA" id="ARBA00012865"/>
    </source>
</evidence>
<keyword evidence="5 6" id="KW-0046">Antibiotic resistance</keyword>
<evidence type="ECO:0000256" key="5">
    <source>
        <dbReference type="ARBA" id="ARBA00023251"/>
    </source>
</evidence>
<dbReference type="InterPro" id="IPR012338">
    <property type="entry name" value="Beta-lactam/transpept-like"/>
</dbReference>
<evidence type="ECO:0000256" key="4">
    <source>
        <dbReference type="ARBA" id="ARBA00022801"/>
    </source>
</evidence>
<comment type="similarity">
    <text evidence="2 6">Belongs to the class-A beta-lactamase family.</text>
</comment>
<keyword evidence="7" id="KW-0732">Signal</keyword>
<evidence type="ECO:0000313" key="9">
    <source>
        <dbReference type="EMBL" id="MCT4334667.1"/>
    </source>
</evidence>
<keyword evidence="10" id="KW-1185">Reference proteome</keyword>
<dbReference type="EC" id="3.5.2.6" evidence="3 6"/>
<accession>A0ABT2KDN5</accession>
<comment type="catalytic activity">
    <reaction evidence="1 6">
        <text>a beta-lactam + H2O = a substituted beta-amino acid</text>
        <dbReference type="Rhea" id="RHEA:20401"/>
        <dbReference type="ChEBI" id="CHEBI:15377"/>
        <dbReference type="ChEBI" id="CHEBI:35627"/>
        <dbReference type="ChEBI" id="CHEBI:140347"/>
        <dbReference type="EC" id="3.5.2.6"/>
    </reaction>
</comment>
<protein>
    <recommendedName>
        <fullName evidence="3 6">Beta-lactamase</fullName>
        <ecNumber evidence="3 6">3.5.2.6</ecNumber>
    </recommendedName>
</protein>
<dbReference type="PANTHER" id="PTHR35333:SF3">
    <property type="entry name" value="BETA-LACTAMASE-TYPE TRANSPEPTIDASE FOLD CONTAINING PROTEIN"/>
    <property type="match status" value="1"/>
</dbReference>
<dbReference type="EMBL" id="JANAVZ010000016">
    <property type="protein sequence ID" value="MCT4334667.1"/>
    <property type="molecule type" value="Genomic_DNA"/>
</dbReference>
<dbReference type="NCBIfam" id="NF033103">
    <property type="entry name" value="bla_class_A"/>
    <property type="match status" value="1"/>
</dbReference>
<gene>
    <name evidence="9" type="primary">bla</name>
    <name evidence="9" type="ORF">MU516_17585</name>
</gene>
<dbReference type="InterPro" id="IPR045155">
    <property type="entry name" value="Beta-lactam_cat"/>
</dbReference>
<dbReference type="RefSeq" id="WP_260278568.1">
    <property type="nucleotide sequence ID" value="NZ_JANAVZ010000016.1"/>
</dbReference>
<feature type="signal peptide" evidence="7">
    <location>
        <begin position="1"/>
        <end position="27"/>
    </location>
</feature>
<keyword evidence="4 6" id="KW-0378">Hydrolase</keyword>
<dbReference type="SUPFAM" id="SSF56601">
    <property type="entry name" value="beta-lactamase/transpeptidase-like"/>
    <property type="match status" value="1"/>
</dbReference>
<dbReference type="InterPro" id="IPR000871">
    <property type="entry name" value="Beta-lactam_class-A"/>
</dbReference>
<evidence type="ECO:0000256" key="2">
    <source>
        <dbReference type="ARBA" id="ARBA00009009"/>
    </source>
</evidence>
<proteinExistence type="inferred from homology"/>